<feature type="region of interest" description="Disordered" evidence="6">
    <location>
        <begin position="1193"/>
        <end position="1252"/>
    </location>
</feature>
<dbReference type="PANTHER" id="PTHR46154:SF1">
    <property type="entry name" value="ACTIVE TRANSPORTER, PUTATIVE (AFU_ORTHOLOGUE AFUA_1G17570)-RELATED"/>
    <property type="match status" value="1"/>
</dbReference>
<dbReference type="Gene3D" id="1.20.1730.10">
    <property type="entry name" value="Sodium/glucose cotransporter"/>
    <property type="match status" value="1"/>
</dbReference>
<dbReference type="EMBL" id="JAWRVI010000003">
    <property type="protein sequence ID" value="KAK4094679.1"/>
    <property type="molecule type" value="Genomic_DNA"/>
</dbReference>
<comment type="caution">
    <text evidence="9">The sequence shown here is derived from an EMBL/GenBank/DDBJ whole genome shotgun (WGS) entry which is preliminary data.</text>
</comment>
<keyword evidence="10" id="KW-1185">Reference proteome</keyword>
<dbReference type="Pfam" id="PF20684">
    <property type="entry name" value="Fung_rhodopsin"/>
    <property type="match status" value="1"/>
</dbReference>
<dbReference type="Proteomes" id="UP001287286">
    <property type="component" value="Unassembled WGS sequence"/>
</dbReference>
<keyword evidence="3 7" id="KW-0812">Transmembrane</keyword>
<feature type="region of interest" description="Disordered" evidence="6">
    <location>
        <begin position="1125"/>
        <end position="1179"/>
    </location>
</feature>
<dbReference type="InterPro" id="IPR031155">
    <property type="entry name" value="DUR"/>
</dbReference>
<feature type="transmembrane region" description="Helical" evidence="7">
    <location>
        <begin position="101"/>
        <end position="121"/>
    </location>
</feature>
<comment type="subcellular location">
    <subcellularLocation>
        <location evidence="1">Membrane</location>
        <topology evidence="1">Multi-pass membrane protein</topology>
    </subcellularLocation>
</comment>
<feature type="compositionally biased region" description="Basic and acidic residues" evidence="6">
    <location>
        <begin position="1156"/>
        <end position="1165"/>
    </location>
</feature>
<feature type="transmembrane region" description="Helical" evidence="7">
    <location>
        <begin position="142"/>
        <end position="164"/>
    </location>
</feature>
<feature type="transmembrane region" description="Helical" evidence="7">
    <location>
        <begin position="458"/>
        <end position="479"/>
    </location>
</feature>
<feature type="transmembrane region" description="Helical" evidence="7">
    <location>
        <begin position="170"/>
        <end position="195"/>
    </location>
</feature>
<feature type="transmembrane region" description="Helical" evidence="7">
    <location>
        <begin position="21"/>
        <end position="41"/>
    </location>
</feature>
<feature type="compositionally biased region" description="Polar residues" evidence="6">
    <location>
        <begin position="1217"/>
        <end position="1228"/>
    </location>
</feature>
<evidence type="ECO:0000256" key="1">
    <source>
        <dbReference type="ARBA" id="ARBA00004141"/>
    </source>
</evidence>
<feature type="transmembrane region" description="Helical" evidence="7">
    <location>
        <begin position="975"/>
        <end position="998"/>
    </location>
</feature>
<feature type="transmembrane region" description="Helical" evidence="7">
    <location>
        <begin position="367"/>
        <end position="392"/>
    </location>
</feature>
<feature type="transmembrane region" description="Helical" evidence="7">
    <location>
        <begin position="628"/>
        <end position="651"/>
    </location>
</feature>
<dbReference type="PROSITE" id="PS50283">
    <property type="entry name" value="NA_SOLUT_SYMP_3"/>
    <property type="match status" value="1"/>
</dbReference>
<feature type="transmembrane region" description="Helical" evidence="7">
    <location>
        <begin position="321"/>
        <end position="346"/>
    </location>
</feature>
<feature type="compositionally biased region" description="Polar residues" evidence="6">
    <location>
        <begin position="1132"/>
        <end position="1144"/>
    </location>
</feature>
<comment type="similarity">
    <text evidence="2">Belongs to the sodium:solute symporter (SSF) (TC 2.A.21) family.</text>
</comment>
<reference evidence="9 10" key="1">
    <citation type="journal article" date="2024" name="Microbiol. Resour. Announc.">
        <title>Genome annotations for the ascomycete fungi Trichoderma harzianum, Trichoderma aggressivum, and Purpureocillium lilacinum.</title>
        <authorList>
            <person name="Beijen E.P.W."/>
            <person name="Ohm R.A."/>
        </authorList>
    </citation>
    <scope>NUCLEOTIDE SEQUENCE [LARGE SCALE GENOMIC DNA]</scope>
    <source>
        <strain evidence="9 10">CBS 150709</strain>
    </source>
</reference>
<dbReference type="Pfam" id="PF00474">
    <property type="entry name" value="SSF"/>
    <property type="match status" value="1"/>
</dbReference>
<keyword evidence="5 7" id="KW-0472">Membrane</keyword>
<evidence type="ECO:0000259" key="8">
    <source>
        <dbReference type="Pfam" id="PF20684"/>
    </source>
</evidence>
<proteinExistence type="inferred from homology"/>
<organism evidence="9 10">
    <name type="scientific">Purpureocillium lilacinum</name>
    <name type="common">Paecilomyces lilacinus</name>
    <dbReference type="NCBI Taxonomy" id="33203"/>
    <lineage>
        <taxon>Eukaryota</taxon>
        <taxon>Fungi</taxon>
        <taxon>Dikarya</taxon>
        <taxon>Ascomycota</taxon>
        <taxon>Pezizomycotina</taxon>
        <taxon>Sordariomycetes</taxon>
        <taxon>Hypocreomycetidae</taxon>
        <taxon>Hypocreales</taxon>
        <taxon>Ophiocordycipitaceae</taxon>
        <taxon>Purpureocillium</taxon>
    </lineage>
</organism>
<feature type="transmembrane region" description="Helical" evidence="7">
    <location>
        <begin position="1055"/>
        <end position="1077"/>
    </location>
</feature>
<evidence type="ECO:0000256" key="7">
    <source>
        <dbReference type="SAM" id="Phobius"/>
    </source>
</evidence>
<feature type="transmembrane region" description="Helical" evidence="7">
    <location>
        <begin position="1089"/>
        <end position="1111"/>
    </location>
</feature>
<protein>
    <recommendedName>
        <fullName evidence="8">Rhodopsin domain-containing protein</fullName>
    </recommendedName>
</protein>
<dbReference type="InterPro" id="IPR001734">
    <property type="entry name" value="Na/solute_symporter"/>
</dbReference>
<feature type="transmembrane region" description="Helical" evidence="7">
    <location>
        <begin position="398"/>
        <end position="418"/>
    </location>
</feature>
<feature type="transmembrane region" description="Helical" evidence="7">
    <location>
        <begin position="62"/>
        <end position="81"/>
    </location>
</feature>
<dbReference type="PANTHER" id="PTHR46154">
    <property type="match status" value="1"/>
</dbReference>
<evidence type="ECO:0000313" key="9">
    <source>
        <dbReference type="EMBL" id="KAK4094679.1"/>
    </source>
</evidence>
<evidence type="ECO:0000256" key="4">
    <source>
        <dbReference type="ARBA" id="ARBA00022989"/>
    </source>
</evidence>
<dbReference type="InterPro" id="IPR038377">
    <property type="entry name" value="Na/Glc_symporter_sf"/>
</dbReference>
<dbReference type="InterPro" id="IPR049326">
    <property type="entry name" value="Rhodopsin_dom_fungi"/>
</dbReference>
<feature type="transmembrane region" description="Helical" evidence="7">
    <location>
        <begin position="946"/>
        <end position="963"/>
    </location>
</feature>
<feature type="transmembrane region" description="Helical" evidence="7">
    <location>
        <begin position="526"/>
        <end position="546"/>
    </location>
</feature>
<gene>
    <name evidence="9" type="ORF">Purlil1_1284</name>
</gene>
<feature type="compositionally biased region" description="Low complexity" evidence="6">
    <location>
        <begin position="1241"/>
        <end position="1252"/>
    </location>
</feature>
<feature type="transmembrane region" description="Helical" evidence="7">
    <location>
        <begin position="282"/>
        <end position="301"/>
    </location>
</feature>
<feature type="domain" description="Rhodopsin" evidence="8">
    <location>
        <begin position="880"/>
        <end position="1113"/>
    </location>
</feature>
<evidence type="ECO:0000256" key="5">
    <source>
        <dbReference type="ARBA" id="ARBA00023136"/>
    </source>
</evidence>
<feature type="transmembrane region" description="Helical" evidence="7">
    <location>
        <begin position="430"/>
        <end position="452"/>
    </location>
</feature>
<accession>A0ABR0CE19</accession>
<evidence type="ECO:0000256" key="6">
    <source>
        <dbReference type="SAM" id="MobiDB-lite"/>
    </source>
</evidence>
<feature type="transmembrane region" description="Helical" evidence="7">
    <location>
        <begin position="486"/>
        <end position="506"/>
    </location>
</feature>
<evidence type="ECO:0000256" key="2">
    <source>
        <dbReference type="ARBA" id="ARBA00006434"/>
    </source>
</evidence>
<evidence type="ECO:0000313" key="10">
    <source>
        <dbReference type="Proteomes" id="UP001287286"/>
    </source>
</evidence>
<dbReference type="CDD" id="cd11476">
    <property type="entry name" value="SLC5sbd_DUR3"/>
    <property type="match status" value="1"/>
</dbReference>
<feature type="transmembrane region" description="Helical" evidence="7">
    <location>
        <begin position="595"/>
        <end position="616"/>
    </location>
</feature>
<evidence type="ECO:0000256" key="3">
    <source>
        <dbReference type="ARBA" id="ARBA00022692"/>
    </source>
</evidence>
<keyword evidence="4 7" id="KW-1133">Transmembrane helix</keyword>
<sequence length="1252" mass="136353">MAWLAERGVSEDAISPPLPQAAGYAVVLGVGVLIALIMMALTRLLKTTVGEDNKTTEMFMTANRSVGTGLTASAVVSSWLWSTAMLGSTLVGYNFGVAGPFWFAAGCSPMIVFFAVLGIACKMRIPEAHTLLEIVRIRYGKLGHIVWIILCLINNIIAIANMLLGASSAISALTGMHVIAATFLLPVGVVLYTFVGGIKATFLTDYVHTVCITIIICFFTIKTFVVPEIGSPAGLYDIVEKLGRMNPVAGNEDGSYLTMTSKNVSRQTPSHKSPPHRNTDTVQAILFGIIHILANFGLVIMDTGFFSKAFSAAPHAVVPGYIVGGIAYFAIPWCLGTLMSFSALALEGSERFPTFPRRMSPVEVSNGLVLPYAAVAIAGQGGAIAVLLIVFMAVTSTISAQVIAVSSILSFDIYRQYFNRQASDRDAIRWSHIGVVAFGIFSAAFSTALYYGNVDLGWTLYMLGVLTCPGIFPTVFTILWKKQSKAAAIISPLLGMAIGIAVWLGSASALYGEVSVASTGQTLPCVYGTVASALSPGLLSVVISLARPANYSWADFRNERLAFNKNPAADSDEELKTHEEIVQRYKDDKVKLKRWGRIAAIWAAATFFGHWVIWPLPMYAAKYVFERGFFVAWVCVSIVWVWATMLVVSFYPIADGWRQIQQVYRDSMARDHGGSTGRHATTGLKEWISEPKRLGTRAGGVFSTGRRAALVVDRVGEIMRGTGCNGFTSEIHKFFGSGGESGIVFPSWVPSPPVSLQRRRCDVRHRRIGPTNSRPSCWAATDMPQCVLAGDEDLGRDCDVDVAPIVAMRMAPSVIIHRSRFPVGVEGPSDGQFRTAASIDRGSNVSHTGRIAPNPCRTVDCLWILTNVRVFSRVSQILLRGSVKKLKPDDGLMMFAMATDTVLIVCMNIISHTNSNLIDPNEPATFTPEDISQRRFGSKMVLVSEQMQILTIWTVKACLLLMYHRLTLSLKGNLIVKIVAGYVAVGFVVMEILYLGVWCRPFNQYWAVPPDNPQCSAATNHLITNAVLNISSDLMIIMIPMPIFLQSRISLKKKIVLVTVFALGGFTILSAILNKYYSFSEPYGSAWTFWYIRESSTAIIVANLPLTWTLFRRMFNLRSFNGGSDYSKTRSGHPTSTVRSQGQRRNPGRSYISAGEGRDGMHDLDPSESQEQITKDNNEYGISLKIYQRRDVQVKSEPVGGTSGSKSDSKESLPEGLTTTTIKAGNRQSSRDVETSSARSAGGAPVNAAPGV</sequence>
<name>A0ABR0CE19_PURLI</name>